<proteinExistence type="predicted"/>
<name>B4VID5_9CYAN</name>
<keyword evidence="2" id="KW-1185">Reference proteome</keyword>
<dbReference type="AlphaFoldDB" id="B4VID5"/>
<dbReference type="Proteomes" id="UP000003835">
    <property type="component" value="Unassembled WGS sequence"/>
</dbReference>
<dbReference type="HOGENOM" id="CLU_3024253_0_0_3"/>
<reference evidence="1 2" key="1">
    <citation type="submission" date="2008-07" db="EMBL/GenBank/DDBJ databases">
        <authorList>
            <person name="Tandeau de Marsac N."/>
            <person name="Ferriera S."/>
            <person name="Johnson J."/>
            <person name="Kravitz S."/>
            <person name="Beeson K."/>
            <person name="Sutton G."/>
            <person name="Rogers Y.-H."/>
            <person name="Friedman R."/>
            <person name="Frazier M."/>
            <person name="Venter J.C."/>
        </authorList>
    </citation>
    <scope>NUCLEOTIDE SEQUENCE [LARGE SCALE GENOMIC DNA]</scope>
    <source>
        <strain evidence="1 2">PCC 7420</strain>
    </source>
</reference>
<accession>B4VID5</accession>
<gene>
    <name evidence="1" type="ORF">MC7420_7992</name>
</gene>
<evidence type="ECO:0000313" key="2">
    <source>
        <dbReference type="Proteomes" id="UP000003835"/>
    </source>
</evidence>
<evidence type="ECO:0000313" key="1">
    <source>
        <dbReference type="EMBL" id="EDX78254.1"/>
    </source>
</evidence>
<organism evidence="1 2">
    <name type="scientific">Coleofasciculus chthonoplastes PCC 7420</name>
    <dbReference type="NCBI Taxonomy" id="118168"/>
    <lineage>
        <taxon>Bacteria</taxon>
        <taxon>Bacillati</taxon>
        <taxon>Cyanobacteriota</taxon>
        <taxon>Cyanophyceae</taxon>
        <taxon>Coleofasciculales</taxon>
        <taxon>Coleofasciculaceae</taxon>
        <taxon>Coleofasciculus</taxon>
    </lineage>
</organism>
<protein>
    <submittedName>
        <fullName evidence="1">Uncharacterized protein</fullName>
    </submittedName>
</protein>
<sequence length="55" mass="6345">MACCTNQETPCSKPQLGTKFIKRFFCQIRLGVSPDNWVMQHTCIIEIFPTLARIK</sequence>
<dbReference type="EMBL" id="DS989842">
    <property type="protein sequence ID" value="EDX78254.1"/>
    <property type="molecule type" value="Genomic_DNA"/>
</dbReference>